<dbReference type="PROSITE" id="PS50987">
    <property type="entry name" value="HTH_ARSR_2"/>
    <property type="match status" value="1"/>
</dbReference>
<dbReference type="CDD" id="cd00158">
    <property type="entry name" value="RHOD"/>
    <property type="match status" value="1"/>
</dbReference>
<dbReference type="SMART" id="SM00418">
    <property type="entry name" value="HTH_ARSR"/>
    <property type="match status" value="1"/>
</dbReference>
<evidence type="ECO:0000259" key="3">
    <source>
        <dbReference type="PROSITE" id="PS50987"/>
    </source>
</evidence>
<evidence type="ECO:0000259" key="2">
    <source>
        <dbReference type="PROSITE" id="PS50206"/>
    </source>
</evidence>
<dbReference type="CDD" id="cd00090">
    <property type="entry name" value="HTH_ARSR"/>
    <property type="match status" value="1"/>
</dbReference>
<proteinExistence type="predicted"/>
<dbReference type="PRINTS" id="PR00778">
    <property type="entry name" value="HTHARSR"/>
</dbReference>
<protein>
    <submittedName>
        <fullName evidence="4">Putative thiosulfate sulfurtransferase with a ArsR-HTH domain, Rhodanese family protein</fullName>
    </submittedName>
</protein>
<dbReference type="InterPro" id="IPR011991">
    <property type="entry name" value="ArsR-like_HTH"/>
</dbReference>
<dbReference type="InterPro" id="IPR036390">
    <property type="entry name" value="WH_DNA-bd_sf"/>
</dbReference>
<dbReference type="GO" id="GO:0003700">
    <property type="term" value="F:DNA-binding transcription factor activity"/>
    <property type="evidence" value="ECO:0007669"/>
    <property type="project" value="InterPro"/>
</dbReference>
<dbReference type="Gene3D" id="1.10.10.10">
    <property type="entry name" value="Winged helix-like DNA-binding domain superfamily/Winged helix DNA-binding domain"/>
    <property type="match status" value="1"/>
</dbReference>
<dbReference type="Proteomes" id="UP000255213">
    <property type="component" value="Unassembled WGS sequence"/>
</dbReference>
<dbReference type="SUPFAM" id="SSF52821">
    <property type="entry name" value="Rhodanese/Cell cycle control phosphatase"/>
    <property type="match status" value="1"/>
</dbReference>
<reference evidence="4 5" key="1">
    <citation type="submission" date="2018-06" db="EMBL/GenBank/DDBJ databases">
        <authorList>
            <consortium name="Pathogen Informatics"/>
            <person name="Doyle S."/>
        </authorList>
    </citation>
    <scope>NUCLEOTIDE SEQUENCE [LARGE SCALE GENOMIC DNA]</scope>
    <source>
        <strain evidence="4 5">NCTC12957</strain>
    </source>
</reference>
<evidence type="ECO:0000313" key="5">
    <source>
        <dbReference type="Proteomes" id="UP000255213"/>
    </source>
</evidence>
<dbReference type="InterPro" id="IPR050229">
    <property type="entry name" value="GlpE_sulfurtransferase"/>
</dbReference>
<dbReference type="InterPro" id="IPR001763">
    <property type="entry name" value="Rhodanese-like_dom"/>
</dbReference>
<dbReference type="SMART" id="SM00450">
    <property type="entry name" value="RHOD"/>
    <property type="match status" value="1"/>
</dbReference>
<dbReference type="InterPro" id="IPR036873">
    <property type="entry name" value="Rhodanese-like_dom_sf"/>
</dbReference>
<dbReference type="GO" id="GO:0003677">
    <property type="term" value="F:DNA binding"/>
    <property type="evidence" value="ECO:0007669"/>
    <property type="project" value="UniProtKB-KW"/>
</dbReference>
<evidence type="ECO:0000256" key="1">
    <source>
        <dbReference type="ARBA" id="ARBA00023125"/>
    </source>
</evidence>
<evidence type="ECO:0000313" key="4">
    <source>
        <dbReference type="EMBL" id="SUN07900.1"/>
    </source>
</evidence>
<gene>
    <name evidence="4" type="primary">arsR</name>
    <name evidence="4" type="ORF">NCTC12957_01481</name>
</gene>
<keyword evidence="4" id="KW-0808">Transferase</keyword>
<dbReference type="InterPro" id="IPR036388">
    <property type="entry name" value="WH-like_DNA-bd_sf"/>
</dbReference>
<dbReference type="Gene3D" id="3.40.250.10">
    <property type="entry name" value="Rhodanese-like domain"/>
    <property type="match status" value="1"/>
</dbReference>
<dbReference type="NCBIfam" id="NF033788">
    <property type="entry name" value="HTH_metalloreg"/>
    <property type="match status" value="1"/>
</dbReference>
<dbReference type="AlphaFoldDB" id="A0A380IGG6"/>
<dbReference type="InterPro" id="IPR001845">
    <property type="entry name" value="HTH_ArsR_DNA-bd_dom"/>
</dbReference>
<feature type="domain" description="Rhodanese" evidence="2">
    <location>
        <begin position="131"/>
        <end position="216"/>
    </location>
</feature>
<keyword evidence="1" id="KW-0238">DNA-binding</keyword>
<sequence length="216" mass="24937">MVDSRQYMDQIFKEYVRIGKALSSEKRLEILHRLIHGPKSVEQLARMTDMSIANTSRHLQVLKEASLVSLKKEGKYVWYRVSSEMVEHLLRDIHQISEEQSPMLGFIEQQFIATDDQMKTIDLAEAKNKVFARQAQLVDLRSEAEFHIDHVEGAVNIPYAVLKENLEKLDKDKIIILYCRGLFCTYASQAAAILNRSGFEAYSVNGTHFDWNRKTS</sequence>
<feature type="domain" description="HTH arsR-type" evidence="3">
    <location>
        <begin position="7"/>
        <end position="101"/>
    </location>
</feature>
<dbReference type="PROSITE" id="PS50206">
    <property type="entry name" value="RHODANESE_3"/>
    <property type="match status" value="1"/>
</dbReference>
<dbReference type="PANTHER" id="PTHR43031">
    <property type="entry name" value="FAD-DEPENDENT OXIDOREDUCTASE"/>
    <property type="match status" value="1"/>
</dbReference>
<accession>A0A380IGG6</accession>
<dbReference type="GO" id="GO:0016740">
    <property type="term" value="F:transferase activity"/>
    <property type="evidence" value="ECO:0007669"/>
    <property type="project" value="UniProtKB-KW"/>
</dbReference>
<dbReference type="EMBL" id="UHEN01000001">
    <property type="protein sequence ID" value="SUN07900.1"/>
    <property type="molecule type" value="Genomic_DNA"/>
</dbReference>
<dbReference type="SUPFAM" id="SSF46785">
    <property type="entry name" value="Winged helix' DNA-binding domain"/>
    <property type="match status" value="1"/>
</dbReference>
<dbReference type="PANTHER" id="PTHR43031:SF18">
    <property type="entry name" value="RHODANESE-RELATED SULFURTRANSFERASES"/>
    <property type="match status" value="1"/>
</dbReference>
<dbReference type="Pfam" id="PF00581">
    <property type="entry name" value="Rhodanese"/>
    <property type="match status" value="1"/>
</dbReference>
<organism evidence="4 5">
    <name type="scientific">Streptococcus acidominimus</name>
    <dbReference type="NCBI Taxonomy" id="1326"/>
    <lineage>
        <taxon>Bacteria</taxon>
        <taxon>Bacillati</taxon>
        <taxon>Bacillota</taxon>
        <taxon>Bacilli</taxon>
        <taxon>Lactobacillales</taxon>
        <taxon>Streptococcaceae</taxon>
        <taxon>Streptococcus</taxon>
    </lineage>
</organism>
<name>A0A380IGG6_STRAI</name>
<dbReference type="Pfam" id="PF01022">
    <property type="entry name" value="HTH_5"/>
    <property type="match status" value="1"/>
</dbReference>